<proteinExistence type="predicted"/>
<reference evidence="2" key="1">
    <citation type="submission" date="2016-10" db="EMBL/GenBank/DDBJ databases">
        <authorList>
            <person name="Varghese N."/>
            <person name="Submissions S."/>
        </authorList>
    </citation>
    <scope>NUCLEOTIDE SEQUENCE [LARGE SCALE GENOMIC DNA]</scope>
    <source>
        <strain evidence="2">CGMCC 1.6444</strain>
    </source>
</reference>
<dbReference type="OrthoDB" id="65747at2"/>
<gene>
    <name evidence="1" type="ORF">SAMN04487957_105136</name>
</gene>
<dbReference type="STRING" id="419597.SAMN04487957_105136"/>
<name>A0A1H0III2_9GAMM</name>
<sequence>MMKGHLAVARELYQAGEQTAAQPHFGHPLHEHYEPLESAFENRDVTNFEGTLEALVEQAREGGDWGGHADAYSAAIDAIDSAMQDVEGELREDVAFQSRVQLALLRQALHEYEEAVDDGQFVNVLEYQDSRGFVLTAKSLLEMQSDLYDDESYSELLAAYEDALKAWPSAVAPEEPVMTLGELSAAMFKLEAELGEY</sequence>
<accession>A0A1H0III2</accession>
<dbReference type="Proteomes" id="UP000199075">
    <property type="component" value="Unassembled WGS sequence"/>
</dbReference>
<dbReference type="AlphaFoldDB" id="A0A1H0III2"/>
<evidence type="ECO:0000313" key="2">
    <source>
        <dbReference type="Proteomes" id="UP000199075"/>
    </source>
</evidence>
<keyword evidence="2" id="KW-1185">Reference proteome</keyword>
<evidence type="ECO:0000313" key="1">
    <source>
        <dbReference type="EMBL" id="SDO31212.1"/>
    </source>
</evidence>
<organism evidence="1 2">
    <name type="scientific">Halomonas shengliensis</name>
    <dbReference type="NCBI Taxonomy" id="419597"/>
    <lineage>
        <taxon>Bacteria</taxon>
        <taxon>Pseudomonadati</taxon>
        <taxon>Pseudomonadota</taxon>
        <taxon>Gammaproteobacteria</taxon>
        <taxon>Oceanospirillales</taxon>
        <taxon>Halomonadaceae</taxon>
        <taxon>Halomonas</taxon>
    </lineage>
</organism>
<protein>
    <submittedName>
        <fullName evidence="1">Uncharacterized protein</fullName>
    </submittedName>
</protein>
<dbReference type="EMBL" id="FNIV01000005">
    <property type="protein sequence ID" value="SDO31212.1"/>
    <property type="molecule type" value="Genomic_DNA"/>
</dbReference>